<dbReference type="AlphaFoldDB" id="A0A2W2DSB5"/>
<evidence type="ECO:0000313" key="3">
    <source>
        <dbReference type="Proteomes" id="UP000249304"/>
    </source>
</evidence>
<feature type="region of interest" description="Disordered" evidence="1">
    <location>
        <begin position="1"/>
        <end position="81"/>
    </location>
</feature>
<comment type="caution">
    <text evidence="2">The sequence shown here is derived from an EMBL/GenBank/DDBJ whole genome shotgun (WGS) entry which is preliminary data.</text>
</comment>
<dbReference type="EMBL" id="POUD01000166">
    <property type="protein sequence ID" value="PZG13121.1"/>
    <property type="molecule type" value="Genomic_DNA"/>
</dbReference>
<protein>
    <submittedName>
        <fullName evidence="2">Uncharacterized protein</fullName>
    </submittedName>
</protein>
<feature type="compositionally biased region" description="Basic and acidic residues" evidence="1">
    <location>
        <begin position="15"/>
        <end position="26"/>
    </location>
</feature>
<feature type="compositionally biased region" description="Basic and acidic residues" evidence="1">
    <location>
        <begin position="58"/>
        <end position="81"/>
    </location>
</feature>
<proteinExistence type="predicted"/>
<dbReference type="OrthoDB" id="3541688at2"/>
<dbReference type="Proteomes" id="UP000249304">
    <property type="component" value="Unassembled WGS sequence"/>
</dbReference>
<sequence>MSKHEKAAARKAAGRRVERGSAEEATRTPLTPTEAEASRRPAGVTPGATPGFEEGDDADGRSRYDEDPCIRIKELNPDDFE</sequence>
<name>A0A2W2DSB5_9ACTN</name>
<keyword evidence="3" id="KW-1185">Reference proteome</keyword>
<accession>A0A2W2DSB5</accession>
<organism evidence="2 3">
    <name type="scientific">Nonomuraea aridisoli</name>
    <dbReference type="NCBI Taxonomy" id="2070368"/>
    <lineage>
        <taxon>Bacteria</taxon>
        <taxon>Bacillati</taxon>
        <taxon>Actinomycetota</taxon>
        <taxon>Actinomycetes</taxon>
        <taxon>Streptosporangiales</taxon>
        <taxon>Streptosporangiaceae</taxon>
        <taxon>Nonomuraea</taxon>
    </lineage>
</organism>
<evidence type="ECO:0000256" key="1">
    <source>
        <dbReference type="SAM" id="MobiDB-lite"/>
    </source>
</evidence>
<reference evidence="2 3" key="1">
    <citation type="submission" date="2018-01" db="EMBL/GenBank/DDBJ databases">
        <title>Draft genome sequence of Nonomuraea sp. KC333.</title>
        <authorList>
            <person name="Sahin N."/>
            <person name="Saygin H."/>
            <person name="Ay H."/>
        </authorList>
    </citation>
    <scope>NUCLEOTIDE SEQUENCE [LARGE SCALE GENOMIC DNA]</scope>
    <source>
        <strain evidence="2 3">KC333</strain>
    </source>
</reference>
<gene>
    <name evidence="2" type="ORF">C1J01_30925</name>
</gene>
<evidence type="ECO:0000313" key="2">
    <source>
        <dbReference type="EMBL" id="PZG13121.1"/>
    </source>
</evidence>
<dbReference type="RefSeq" id="WP_111182515.1">
    <property type="nucleotide sequence ID" value="NZ_POUD01000166.1"/>
</dbReference>